<gene>
    <name evidence="1" type="ORF">HJG44_13210</name>
</gene>
<reference evidence="1 2" key="1">
    <citation type="submission" date="2020-04" db="EMBL/GenBank/DDBJ databases">
        <title>Enterovirga sp. isolate from soil.</title>
        <authorList>
            <person name="Chea S."/>
            <person name="Kim D.-U."/>
        </authorList>
    </citation>
    <scope>NUCLEOTIDE SEQUENCE [LARGE SCALE GENOMIC DNA]</scope>
    <source>
        <strain evidence="1 2">DB1703</strain>
    </source>
</reference>
<comment type="caution">
    <text evidence="1">The sequence shown here is derived from an EMBL/GenBank/DDBJ whole genome shotgun (WGS) entry which is preliminary data.</text>
</comment>
<sequence>MSEHHFRDAISAALGDGRPAAELDRVIEQAFPDLSVFREEDDLVIVAGETRRLLVRRVGPNLFRLSENAAASGSTNLLDAGGGQERDLDGLVEEIRAFAAI</sequence>
<name>A0A849I7R3_9HYPH</name>
<keyword evidence="2" id="KW-1185">Reference proteome</keyword>
<accession>A0A849I7R3</accession>
<dbReference type="Proteomes" id="UP000564885">
    <property type="component" value="Unassembled WGS sequence"/>
</dbReference>
<dbReference type="EMBL" id="JABEPP010000003">
    <property type="protein sequence ID" value="NNM73341.1"/>
    <property type="molecule type" value="Genomic_DNA"/>
</dbReference>
<dbReference type="AlphaFoldDB" id="A0A849I7R3"/>
<protein>
    <submittedName>
        <fullName evidence="1">Uncharacterized protein</fullName>
    </submittedName>
</protein>
<organism evidence="1 2">
    <name type="scientific">Enterovirga aerilata</name>
    <dbReference type="NCBI Taxonomy" id="2730920"/>
    <lineage>
        <taxon>Bacteria</taxon>
        <taxon>Pseudomonadati</taxon>
        <taxon>Pseudomonadota</taxon>
        <taxon>Alphaproteobacteria</taxon>
        <taxon>Hyphomicrobiales</taxon>
        <taxon>Methylobacteriaceae</taxon>
        <taxon>Enterovirga</taxon>
    </lineage>
</organism>
<evidence type="ECO:0000313" key="2">
    <source>
        <dbReference type="Proteomes" id="UP000564885"/>
    </source>
</evidence>
<proteinExistence type="predicted"/>
<dbReference type="RefSeq" id="WP_171218799.1">
    <property type="nucleotide sequence ID" value="NZ_JABEPP010000003.1"/>
</dbReference>
<evidence type="ECO:0000313" key="1">
    <source>
        <dbReference type="EMBL" id="NNM73341.1"/>
    </source>
</evidence>